<protein>
    <submittedName>
        <fullName evidence="2">Uncharacterized protein</fullName>
    </submittedName>
</protein>
<feature type="transmembrane region" description="Helical" evidence="1">
    <location>
        <begin position="54"/>
        <end position="73"/>
    </location>
</feature>
<accession>A0A448HF48</accession>
<sequence length="155" mass="16836">MSDEVEAPASDTRISVSSRLIIARLLFLAGALGCCAYAVSLGTSQQRLLDALEARNAVIVFLVLATEHVAWWWILRKADQSRIDWAKKASYVHVVLFISAVFNNSPQDGYMLFTTDLPVPDDIIVAAAPPLLVLISGVNALLLRGIIRAHAARPA</sequence>
<gene>
    <name evidence="2" type="ORF">NCTC11636_00751</name>
</gene>
<evidence type="ECO:0000313" key="2">
    <source>
        <dbReference type="EMBL" id="VEG26875.1"/>
    </source>
</evidence>
<evidence type="ECO:0000313" key="3">
    <source>
        <dbReference type="Proteomes" id="UP000266895"/>
    </source>
</evidence>
<name>A0A448HF48_9ACTO</name>
<evidence type="ECO:0000256" key="1">
    <source>
        <dbReference type="SAM" id="Phobius"/>
    </source>
</evidence>
<dbReference type="Proteomes" id="UP000266895">
    <property type="component" value="Chromosome"/>
</dbReference>
<keyword evidence="1" id="KW-1133">Transmembrane helix</keyword>
<dbReference type="RefSeq" id="WP_126381921.1">
    <property type="nucleotide sequence ID" value="NZ_LR134350.1"/>
</dbReference>
<dbReference type="OrthoDB" id="9979174at2"/>
<feature type="transmembrane region" description="Helical" evidence="1">
    <location>
        <begin position="85"/>
        <end position="103"/>
    </location>
</feature>
<reference evidence="2 3" key="1">
    <citation type="submission" date="2018-12" db="EMBL/GenBank/DDBJ databases">
        <authorList>
            <consortium name="Pathogen Informatics"/>
        </authorList>
    </citation>
    <scope>NUCLEOTIDE SEQUENCE [LARGE SCALE GENOMIC DNA]</scope>
    <source>
        <strain evidence="2 3">NCTC11636</strain>
    </source>
</reference>
<dbReference type="KEGG" id="ahw:NCTC11636_00751"/>
<organism evidence="2 3">
    <name type="scientific">Actinomyces howellii</name>
    <dbReference type="NCBI Taxonomy" id="52771"/>
    <lineage>
        <taxon>Bacteria</taxon>
        <taxon>Bacillati</taxon>
        <taxon>Actinomycetota</taxon>
        <taxon>Actinomycetes</taxon>
        <taxon>Actinomycetales</taxon>
        <taxon>Actinomycetaceae</taxon>
        <taxon>Actinomyces</taxon>
    </lineage>
</organism>
<keyword evidence="1" id="KW-0812">Transmembrane</keyword>
<feature type="transmembrane region" description="Helical" evidence="1">
    <location>
        <begin position="123"/>
        <end position="143"/>
    </location>
</feature>
<dbReference type="EMBL" id="LR134350">
    <property type="protein sequence ID" value="VEG26875.1"/>
    <property type="molecule type" value="Genomic_DNA"/>
</dbReference>
<feature type="transmembrane region" description="Helical" evidence="1">
    <location>
        <begin position="21"/>
        <end position="42"/>
    </location>
</feature>
<keyword evidence="1" id="KW-0472">Membrane</keyword>
<proteinExistence type="predicted"/>
<keyword evidence="3" id="KW-1185">Reference proteome</keyword>
<dbReference type="AlphaFoldDB" id="A0A448HF48"/>